<keyword evidence="2" id="KW-1185">Reference proteome</keyword>
<accession>A0A8X6GZ96</accession>
<dbReference type="AlphaFoldDB" id="A0A8X6GZ96"/>
<gene>
    <name evidence="1" type="ORF">TNCT_501551</name>
</gene>
<comment type="caution">
    <text evidence="1">The sequence shown here is derived from an EMBL/GenBank/DDBJ whole genome shotgun (WGS) entry which is preliminary data.</text>
</comment>
<protein>
    <submittedName>
        <fullName evidence="1">Uncharacterized protein</fullName>
    </submittedName>
</protein>
<name>A0A8X6GZ96_TRICU</name>
<dbReference type="Proteomes" id="UP000887116">
    <property type="component" value="Unassembled WGS sequence"/>
</dbReference>
<sequence>MGKRREPKSTKTVQNPTHTSIAVTYEMGGREDLTKLPVVSKVSRVVMPRVTLAGMADTAARIQSTRR</sequence>
<organism evidence="1 2">
    <name type="scientific">Trichonephila clavata</name>
    <name type="common">Joro spider</name>
    <name type="synonym">Nephila clavata</name>
    <dbReference type="NCBI Taxonomy" id="2740835"/>
    <lineage>
        <taxon>Eukaryota</taxon>
        <taxon>Metazoa</taxon>
        <taxon>Ecdysozoa</taxon>
        <taxon>Arthropoda</taxon>
        <taxon>Chelicerata</taxon>
        <taxon>Arachnida</taxon>
        <taxon>Araneae</taxon>
        <taxon>Araneomorphae</taxon>
        <taxon>Entelegynae</taxon>
        <taxon>Araneoidea</taxon>
        <taxon>Nephilidae</taxon>
        <taxon>Trichonephila</taxon>
    </lineage>
</organism>
<proteinExistence type="predicted"/>
<evidence type="ECO:0000313" key="1">
    <source>
        <dbReference type="EMBL" id="GFR13323.1"/>
    </source>
</evidence>
<dbReference type="EMBL" id="BMAO01017098">
    <property type="protein sequence ID" value="GFR13323.1"/>
    <property type="molecule type" value="Genomic_DNA"/>
</dbReference>
<reference evidence="1" key="1">
    <citation type="submission" date="2020-07" db="EMBL/GenBank/DDBJ databases">
        <title>Multicomponent nature underlies the extraordinary mechanical properties of spider dragline silk.</title>
        <authorList>
            <person name="Kono N."/>
            <person name="Nakamura H."/>
            <person name="Mori M."/>
            <person name="Yoshida Y."/>
            <person name="Ohtoshi R."/>
            <person name="Malay A.D."/>
            <person name="Moran D.A.P."/>
            <person name="Tomita M."/>
            <person name="Numata K."/>
            <person name="Arakawa K."/>
        </authorList>
    </citation>
    <scope>NUCLEOTIDE SEQUENCE</scope>
</reference>
<evidence type="ECO:0000313" key="2">
    <source>
        <dbReference type="Proteomes" id="UP000887116"/>
    </source>
</evidence>